<protein>
    <submittedName>
        <fullName evidence="2">Uncharacterized protein</fullName>
    </submittedName>
</protein>
<sequence length="115" mass="12660">MANSMGMESTTGVIAASNEQAKGGGRWNKRSKLKKMSGLRVLAQRGWLYGVQRNVAVAGGTSIELEEKPCWTRPAGERLHGVQRPSEREWVRIGDVREHLLAETIADDGSDRGTR</sequence>
<feature type="region of interest" description="Disordered" evidence="1">
    <location>
        <begin position="1"/>
        <end position="30"/>
    </location>
</feature>
<dbReference type="InParanoid" id="A0A0D0CLG7"/>
<name>A0A0D0CLG7_9AGAM</name>
<reference evidence="2 3" key="1">
    <citation type="submission" date="2014-04" db="EMBL/GenBank/DDBJ databases">
        <authorList>
            <consortium name="DOE Joint Genome Institute"/>
            <person name="Kuo A."/>
            <person name="Kohler A."/>
            <person name="Jargeat P."/>
            <person name="Nagy L.G."/>
            <person name="Floudas D."/>
            <person name="Copeland A."/>
            <person name="Barry K.W."/>
            <person name="Cichocki N."/>
            <person name="Veneault-Fourrey C."/>
            <person name="LaButti K."/>
            <person name="Lindquist E.A."/>
            <person name="Lipzen A."/>
            <person name="Lundell T."/>
            <person name="Morin E."/>
            <person name="Murat C."/>
            <person name="Sun H."/>
            <person name="Tunlid A."/>
            <person name="Henrissat B."/>
            <person name="Grigoriev I.V."/>
            <person name="Hibbett D.S."/>
            <person name="Martin F."/>
            <person name="Nordberg H.P."/>
            <person name="Cantor M.N."/>
            <person name="Hua S.X."/>
        </authorList>
    </citation>
    <scope>NUCLEOTIDE SEQUENCE [LARGE SCALE GENOMIC DNA]</scope>
    <source>
        <strain evidence="2 3">Ve08.2h10</strain>
    </source>
</reference>
<evidence type="ECO:0000313" key="2">
    <source>
        <dbReference type="EMBL" id="KIK76093.1"/>
    </source>
</evidence>
<reference evidence="3" key="2">
    <citation type="submission" date="2015-01" db="EMBL/GenBank/DDBJ databases">
        <title>Evolutionary Origins and Diversification of the Mycorrhizal Mutualists.</title>
        <authorList>
            <consortium name="DOE Joint Genome Institute"/>
            <consortium name="Mycorrhizal Genomics Consortium"/>
            <person name="Kohler A."/>
            <person name="Kuo A."/>
            <person name="Nagy L.G."/>
            <person name="Floudas D."/>
            <person name="Copeland A."/>
            <person name="Barry K.W."/>
            <person name="Cichocki N."/>
            <person name="Veneault-Fourrey C."/>
            <person name="LaButti K."/>
            <person name="Lindquist E.A."/>
            <person name="Lipzen A."/>
            <person name="Lundell T."/>
            <person name="Morin E."/>
            <person name="Murat C."/>
            <person name="Riley R."/>
            <person name="Ohm R."/>
            <person name="Sun H."/>
            <person name="Tunlid A."/>
            <person name="Henrissat B."/>
            <person name="Grigoriev I.V."/>
            <person name="Hibbett D.S."/>
            <person name="Martin F."/>
        </authorList>
    </citation>
    <scope>NUCLEOTIDE SEQUENCE [LARGE SCALE GENOMIC DNA]</scope>
    <source>
        <strain evidence="3">Ve08.2h10</strain>
    </source>
</reference>
<evidence type="ECO:0000256" key="1">
    <source>
        <dbReference type="SAM" id="MobiDB-lite"/>
    </source>
</evidence>
<feature type="compositionally biased region" description="Polar residues" evidence="1">
    <location>
        <begin position="1"/>
        <end position="20"/>
    </location>
</feature>
<dbReference type="AlphaFoldDB" id="A0A0D0CLG7"/>
<dbReference type="EMBL" id="KN827677">
    <property type="protein sequence ID" value="KIK76093.1"/>
    <property type="molecule type" value="Genomic_DNA"/>
</dbReference>
<keyword evidence="3" id="KW-1185">Reference proteome</keyword>
<evidence type="ECO:0000313" key="3">
    <source>
        <dbReference type="Proteomes" id="UP000054538"/>
    </source>
</evidence>
<dbReference type="Proteomes" id="UP000054538">
    <property type="component" value="Unassembled WGS sequence"/>
</dbReference>
<organism evidence="2 3">
    <name type="scientific">Paxillus rubicundulus Ve08.2h10</name>
    <dbReference type="NCBI Taxonomy" id="930991"/>
    <lineage>
        <taxon>Eukaryota</taxon>
        <taxon>Fungi</taxon>
        <taxon>Dikarya</taxon>
        <taxon>Basidiomycota</taxon>
        <taxon>Agaricomycotina</taxon>
        <taxon>Agaricomycetes</taxon>
        <taxon>Agaricomycetidae</taxon>
        <taxon>Boletales</taxon>
        <taxon>Paxilineae</taxon>
        <taxon>Paxillaceae</taxon>
        <taxon>Paxillus</taxon>
    </lineage>
</organism>
<dbReference type="HOGENOM" id="CLU_2109806_0_0_1"/>
<accession>A0A0D0CLG7</accession>
<gene>
    <name evidence="2" type="ORF">PAXRUDRAFT_29007</name>
</gene>
<proteinExistence type="predicted"/>